<dbReference type="Proteomes" id="UP001163603">
    <property type="component" value="Chromosome 13"/>
</dbReference>
<proteinExistence type="predicted"/>
<keyword evidence="2" id="KW-1185">Reference proteome</keyword>
<dbReference type="EMBL" id="CM047748">
    <property type="protein sequence ID" value="KAJ0014267.1"/>
    <property type="molecule type" value="Genomic_DNA"/>
</dbReference>
<evidence type="ECO:0000313" key="1">
    <source>
        <dbReference type="EMBL" id="KAJ0014267.1"/>
    </source>
</evidence>
<protein>
    <submittedName>
        <fullName evidence="1">Uncharacterized protein</fullName>
    </submittedName>
</protein>
<organism evidence="1 2">
    <name type="scientific">Pistacia integerrima</name>
    <dbReference type="NCBI Taxonomy" id="434235"/>
    <lineage>
        <taxon>Eukaryota</taxon>
        <taxon>Viridiplantae</taxon>
        <taxon>Streptophyta</taxon>
        <taxon>Embryophyta</taxon>
        <taxon>Tracheophyta</taxon>
        <taxon>Spermatophyta</taxon>
        <taxon>Magnoliopsida</taxon>
        <taxon>eudicotyledons</taxon>
        <taxon>Gunneridae</taxon>
        <taxon>Pentapetalae</taxon>
        <taxon>rosids</taxon>
        <taxon>malvids</taxon>
        <taxon>Sapindales</taxon>
        <taxon>Anacardiaceae</taxon>
        <taxon>Pistacia</taxon>
    </lineage>
</organism>
<comment type="caution">
    <text evidence="1">The sequence shown here is derived from an EMBL/GenBank/DDBJ whole genome shotgun (WGS) entry which is preliminary data.</text>
</comment>
<gene>
    <name evidence="1" type="ORF">Pint_21815</name>
</gene>
<reference evidence="2" key="1">
    <citation type="journal article" date="2023" name="G3 (Bethesda)">
        <title>Genome assembly and association tests identify interacting loci associated with vigor, precocity, and sex in interspecific pistachio rootstocks.</title>
        <authorList>
            <person name="Palmer W."/>
            <person name="Jacygrad E."/>
            <person name="Sagayaradj S."/>
            <person name="Cavanaugh K."/>
            <person name="Han R."/>
            <person name="Bertier L."/>
            <person name="Beede B."/>
            <person name="Kafkas S."/>
            <person name="Golino D."/>
            <person name="Preece J."/>
            <person name="Michelmore R."/>
        </authorList>
    </citation>
    <scope>NUCLEOTIDE SEQUENCE [LARGE SCALE GENOMIC DNA]</scope>
</reference>
<accession>A0ACC0XBD0</accession>
<sequence>MSMGRRRGSVAVLSACGGCRCGIFQWSINFQEAEFMNKREDVHMG</sequence>
<name>A0ACC0XBD0_9ROSI</name>
<evidence type="ECO:0000313" key="2">
    <source>
        <dbReference type="Proteomes" id="UP001163603"/>
    </source>
</evidence>